<evidence type="ECO:0000256" key="1">
    <source>
        <dbReference type="SAM" id="MobiDB-lite"/>
    </source>
</evidence>
<feature type="region of interest" description="Disordered" evidence="1">
    <location>
        <begin position="125"/>
        <end position="146"/>
    </location>
</feature>
<sequence length="146" mass="15540">MLDLRGIHFGQHTPGGLGAESTVSGPGKVLSDIRFGIDTSRIVGNLGATLSYPDFGTRSSISSQASERYDAEIEEVDRDGIQGGGGEWPWYGDEKPVFVDDPFKAGLLPQLPVVVDIIELKEPLSPLSPLSPGESQSSSSQVFSHV</sequence>
<proteinExistence type="predicted"/>
<dbReference type="AlphaFoldDB" id="A0A2G8SIX4"/>
<reference evidence="2 3" key="1">
    <citation type="journal article" date="2015" name="Sci. Rep.">
        <title>Chromosome-level genome map provides insights into diverse defense mechanisms in the medicinal fungus Ganoderma sinense.</title>
        <authorList>
            <person name="Zhu Y."/>
            <person name="Xu J."/>
            <person name="Sun C."/>
            <person name="Zhou S."/>
            <person name="Xu H."/>
            <person name="Nelson D.R."/>
            <person name="Qian J."/>
            <person name="Song J."/>
            <person name="Luo H."/>
            <person name="Xiang L."/>
            <person name="Li Y."/>
            <person name="Xu Z."/>
            <person name="Ji A."/>
            <person name="Wang L."/>
            <person name="Lu S."/>
            <person name="Hayward A."/>
            <person name="Sun W."/>
            <person name="Li X."/>
            <person name="Schwartz D.C."/>
            <person name="Wang Y."/>
            <person name="Chen S."/>
        </authorList>
    </citation>
    <scope>NUCLEOTIDE SEQUENCE [LARGE SCALE GENOMIC DNA]</scope>
    <source>
        <strain evidence="2 3">ZZ0214-1</strain>
    </source>
</reference>
<dbReference type="Proteomes" id="UP000230002">
    <property type="component" value="Unassembled WGS sequence"/>
</dbReference>
<comment type="caution">
    <text evidence="2">The sequence shown here is derived from an EMBL/GenBank/DDBJ whole genome shotgun (WGS) entry which is preliminary data.</text>
</comment>
<dbReference type="EMBL" id="AYKW01000007">
    <property type="protein sequence ID" value="PIL33711.1"/>
    <property type="molecule type" value="Genomic_DNA"/>
</dbReference>
<accession>A0A2G8SIX4</accession>
<evidence type="ECO:0000313" key="2">
    <source>
        <dbReference type="EMBL" id="PIL33711.1"/>
    </source>
</evidence>
<evidence type="ECO:0000313" key="3">
    <source>
        <dbReference type="Proteomes" id="UP000230002"/>
    </source>
</evidence>
<gene>
    <name evidence="2" type="ORF">GSI_04336</name>
</gene>
<keyword evidence="3" id="KW-1185">Reference proteome</keyword>
<protein>
    <submittedName>
        <fullName evidence="2">Uncharacterized protein</fullName>
    </submittedName>
</protein>
<organism evidence="2 3">
    <name type="scientific">Ganoderma sinense ZZ0214-1</name>
    <dbReference type="NCBI Taxonomy" id="1077348"/>
    <lineage>
        <taxon>Eukaryota</taxon>
        <taxon>Fungi</taxon>
        <taxon>Dikarya</taxon>
        <taxon>Basidiomycota</taxon>
        <taxon>Agaricomycotina</taxon>
        <taxon>Agaricomycetes</taxon>
        <taxon>Polyporales</taxon>
        <taxon>Polyporaceae</taxon>
        <taxon>Ganoderma</taxon>
    </lineage>
</organism>
<feature type="compositionally biased region" description="Low complexity" evidence="1">
    <location>
        <begin position="125"/>
        <end position="140"/>
    </location>
</feature>
<name>A0A2G8SIX4_9APHY</name>